<gene>
    <name evidence="2" type="ORF">MERR_LOCUS28599</name>
</gene>
<reference evidence="2" key="1">
    <citation type="submission" date="2020-01" db="EMBL/GenBank/DDBJ databases">
        <authorList>
            <person name="Mishra B."/>
        </authorList>
    </citation>
    <scope>NUCLEOTIDE SEQUENCE [LARGE SCALE GENOMIC DNA]</scope>
</reference>
<organism evidence="2 3">
    <name type="scientific">Microthlaspi erraticum</name>
    <dbReference type="NCBI Taxonomy" id="1685480"/>
    <lineage>
        <taxon>Eukaryota</taxon>
        <taxon>Viridiplantae</taxon>
        <taxon>Streptophyta</taxon>
        <taxon>Embryophyta</taxon>
        <taxon>Tracheophyta</taxon>
        <taxon>Spermatophyta</taxon>
        <taxon>Magnoliopsida</taxon>
        <taxon>eudicotyledons</taxon>
        <taxon>Gunneridae</taxon>
        <taxon>Pentapetalae</taxon>
        <taxon>rosids</taxon>
        <taxon>malvids</taxon>
        <taxon>Brassicales</taxon>
        <taxon>Brassicaceae</taxon>
        <taxon>Coluteocarpeae</taxon>
        <taxon>Microthlaspi</taxon>
    </lineage>
</organism>
<accession>A0A6D2JVY2</accession>
<dbReference type="Proteomes" id="UP000467841">
    <property type="component" value="Unassembled WGS sequence"/>
</dbReference>
<feature type="transmembrane region" description="Helical" evidence="1">
    <location>
        <begin position="217"/>
        <end position="237"/>
    </location>
</feature>
<proteinExistence type="predicted"/>
<evidence type="ECO:0000313" key="3">
    <source>
        <dbReference type="Proteomes" id="UP000467841"/>
    </source>
</evidence>
<protein>
    <submittedName>
        <fullName evidence="2">Uncharacterized protein</fullName>
    </submittedName>
</protein>
<dbReference type="AlphaFoldDB" id="A0A6D2JVY2"/>
<feature type="transmembrane region" description="Helical" evidence="1">
    <location>
        <begin position="243"/>
        <end position="262"/>
    </location>
</feature>
<dbReference type="EMBL" id="CACVBM020001243">
    <property type="protein sequence ID" value="CAA7041364.1"/>
    <property type="molecule type" value="Genomic_DNA"/>
</dbReference>
<evidence type="ECO:0000313" key="2">
    <source>
        <dbReference type="EMBL" id="CAA7041364.1"/>
    </source>
</evidence>
<keyword evidence="1" id="KW-0812">Transmembrane</keyword>
<evidence type="ECO:0000256" key="1">
    <source>
        <dbReference type="SAM" id="Phobius"/>
    </source>
</evidence>
<keyword evidence="3" id="KW-1185">Reference proteome</keyword>
<keyword evidence="1" id="KW-0472">Membrane</keyword>
<comment type="caution">
    <text evidence="2">The sequence shown here is derived from an EMBL/GenBank/DDBJ whole genome shotgun (WGS) entry which is preliminary data.</text>
</comment>
<sequence>MLRMFGTGLKVSRSFLYHRFLSSHIPLKNPWSKQLVGSFPKFSSIVPSQTSIIALAVARNGLPRINGSVGSSSISSTMKSVGSLHSLSQRQVFKHPSCLFATDKGMRLTDDPRSQRLFLKDRVPTCRQSETPRIFLFVGDDLPLNDCTALTSQHYHPLCFPGSLLNSILQEFLIRWNEHQGVDERQLQLKCLISSSNLALCASNSCFLNLPGKGRGGLYGGGPAGVSFFFATGLVGWLDLLCLFLLGSIELWFVLLSLGFSARSSSGSGFCSSSIEFGADQHTRLNPPLPRHRCPQRFGVGYSLGNCAHF</sequence>
<name>A0A6D2JVY2_9BRAS</name>
<keyword evidence="1" id="KW-1133">Transmembrane helix</keyword>